<proteinExistence type="predicted"/>
<name>A0AAJ7UE62_PETMA</name>
<evidence type="ECO:0000256" key="1">
    <source>
        <dbReference type="SAM" id="Phobius"/>
    </source>
</evidence>
<keyword evidence="2" id="KW-1185">Reference proteome</keyword>
<dbReference type="KEGG" id="pmrn:116955910"/>
<evidence type="ECO:0000313" key="3">
    <source>
        <dbReference type="RefSeq" id="XP_032833147.1"/>
    </source>
</evidence>
<dbReference type="Proteomes" id="UP001318040">
    <property type="component" value="Chromosome 62"/>
</dbReference>
<protein>
    <submittedName>
        <fullName evidence="3">Junctional adhesion molecule C-like</fullName>
    </submittedName>
</protein>
<sequence>MSVYQTNHGAIAAAVIIPLLILCLIAIALFFAYRKGHLPVGKNRKQTTVQKPPAAMEYLSVADEGDFRHKPSFDL</sequence>
<keyword evidence="1" id="KW-0472">Membrane</keyword>
<dbReference type="RefSeq" id="XP_032833147.1">
    <property type="nucleotide sequence ID" value="XM_032977256.1"/>
</dbReference>
<keyword evidence="1" id="KW-0812">Transmembrane</keyword>
<keyword evidence="1" id="KW-1133">Transmembrane helix</keyword>
<dbReference type="AlphaFoldDB" id="A0AAJ7UE62"/>
<accession>A0AAJ7UE62</accession>
<evidence type="ECO:0000313" key="2">
    <source>
        <dbReference type="Proteomes" id="UP001318040"/>
    </source>
</evidence>
<feature type="transmembrane region" description="Helical" evidence="1">
    <location>
        <begin position="12"/>
        <end position="33"/>
    </location>
</feature>
<reference evidence="3" key="1">
    <citation type="submission" date="2025-08" db="UniProtKB">
        <authorList>
            <consortium name="RefSeq"/>
        </authorList>
    </citation>
    <scope>IDENTIFICATION</scope>
    <source>
        <tissue evidence="3">Sperm</tissue>
    </source>
</reference>
<organism evidence="2 3">
    <name type="scientific">Petromyzon marinus</name>
    <name type="common">Sea lamprey</name>
    <dbReference type="NCBI Taxonomy" id="7757"/>
    <lineage>
        <taxon>Eukaryota</taxon>
        <taxon>Metazoa</taxon>
        <taxon>Chordata</taxon>
        <taxon>Craniata</taxon>
        <taxon>Vertebrata</taxon>
        <taxon>Cyclostomata</taxon>
        <taxon>Hyperoartia</taxon>
        <taxon>Petromyzontiformes</taxon>
        <taxon>Petromyzontidae</taxon>
        <taxon>Petromyzon</taxon>
    </lineage>
</organism>
<gene>
    <name evidence="3" type="primary">LOC116955910</name>
</gene>